<name>D5C2Y5_NITHN</name>
<feature type="chain" id="PRO_5003069343" evidence="4">
    <location>
        <begin position="24"/>
        <end position="375"/>
    </location>
</feature>
<dbReference type="Gene3D" id="2.40.50.100">
    <property type="match status" value="1"/>
</dbReference>
<dbReference type="GO" id="GO:0005886">
    <property type="term" value="C:plasma membrane"/>
    <property type="evidence" value="ECO:0007669"/>
    <property type="project" value="TreeGrafter"/>
</dbReference>
<dbReference type="OrthoDB" id="9800613at2"/>
<dbReference type="Pfam" id="PF25967">
    <property type="entry name" value="RND-MFP_C"/>
    <property type="match status" value="1"/>
</dbReference>
<keyword evidence="4" id="KW-0732">Signal</keyword>
<dbReference type="InterPro" id="IPR006143">
    <property type="entry name" value="RND_pump_MFP"/>
</dbReference>
<dbReference type="InterPro" id="IPR058627">
    <property type="entry name" value="MdtA-like_C"/>
</dbReference>
<evidence type="ECO:0000259" key="6">
    <source>
        <dbReference type="Pfam" id="PF25917"/>
    </source>
</evidence>
<feature type="domain" description="Multidrug resistance protein MdtA-like beta-barrel" evidence="7">
    <location>
        <begin position="209"/>
        <end position="294"/>
    </location>
</feature>
<dbReference type="GO" id="GO:0030313">
    <property type="term" value="C:cell envelope"/>
    <property type="evidence" value="ECO:0007669"/>
    <property type="project" value="UniProtKB-SubCell"/>
</dbReference>
<dbReference type="Proteomes" id="UP000001844">
    <property type="component" value="Chromosome"/>
</dbReference>
<dbReference type="Gene3D" id="2.40.30.170">
    <property type="match status" value="1"/>
</dbReference>
<feature type="coiled-coil region" evidence="3">
    <location>
        <begin position="128"/>
        <end position="162"/>
    </location>
</feature>
<evidence type="ECO:0000256" key="1">
    <source>
        <dbReference type="ARBA" id="ARBA00004519"/>
    </source>
</evidence>
<keyword evidence="3" id="KW-0175">Coiled coil</keyword>
<dbReference type="PANTHER" id="PTHR30158:SF3">
    <property type="entry name" value="MULTIDRUG EFFLUX PUMP SUBUNIT ACRA-RELATED"/>
    <property type="match status" value="1"/>
</dbReference>
<dbReference type="PROSITE" id="PS51257">
    <property type="entry name" value="PROKAR_LIPOPROTEIN"/>
    <property type="match status" value="1"/>
</dbReference>
<protein>
    <submittedName>
        <fullName evidence="9">Efflux transporter, RND family, MFP subunit</fullName>
    </submittedName>
</protein>
<dbReference type="AlphaFoldDB" id="D5C2Y5"/>
<proteinExistence type="inferred from homology"/>
<accession>D5C2Y5</accession>
<evidence type="ECO:0000313" key="10">
    <source>
        <dbReference type="Proteomes" id="UP000001844"/>
    </source>
</evidence>
<dbReference type="PANTHER" id="PTHR30158">
    <property type="entry name" value="ACRA/E-RELATED COMPONENT OF DRUG EFFLUX TRANSPORTER"/>
    <property type="match status" value="1"/>
</dbReference>
<dbReference type="Gene3D" id="1.10.287.470">
    <property type="entry name" value="Helix hairpin bin"/>
    <property type="match status" value="1"/>
</dbReference>
<dbReference type="KEGG" id="nhl:Nhal_1755"/>
<dbReference type="NCBIfam" id="TIGR01730">
    <property type="entry name" value="RND_mfp"/>
    <property type="match status" value="1"/>
</dbReference>
<dbReference type="InterPro" id="IPR058624">
    <property type="entry name" value="MdtA-like_HH"/>
</dbReference>
<feature type="signal peptide" evidence="4">
    <location>
        <begin position="1"/>
        <end position="23"/>
    </location>
</feature>
<evidence type="ECO:0000256" key="2">
    <source>
        <dbReference type="ARBA" id="ARBA00009477"/>
    </source>
</evidence>
<dbReference type="EMBL" id="CP001798">
    <property type="protein sequence ID" value="ADE14877.1"/>
    <property type="molecule type" value="Genomic_DNA"/>
</dbReference>
<comment type="subcellular location">
    <subcellularLocation>
        <location evidence="1">Cell inner membrane</location>
        <topology evidence="1">Lipid-anchor</topology>
    </subcellularLocation>
</comment>
<evidence type="ECO:0000313" key="9">
    <source>
        <dbReference type="EMBL" id="ADE14877.1"/>
    </source>
</evidence>
<dbReference type="GO" id="GO:0022857">
    <property type="term" value="F:transmembrane transporter activity"/>
    <property type="evidence" value="ECO:0007669"/>
    <property type="project" value="InterPro"/>
</dbReference>
<dbReference type="Pfam" id="PF25944">
    <property type="entry name" value="Beta-barrel_RND"/>
    <property type="match status" value="1"/>
</dbReference>
<dbReference type="Pfam" id="PF25917">
    <property type="entry name" value="BSH_RND"/>
    <property type="match status" value="1"/>
</dbReference>
<evidence type="ECO:0000259" key="5">
    <source>
        <dbReference type="Pfam" id="PF25876"/>
    </source>
</evidence>
<evidence type="ECO:0000259" key="7">
    <source>
        <dbReference type="Pfam" id="PF25944"/>
    </source>
</evidence>
<evidence type="ECO:0000259" key="8">
    <source>
        <dbReference type="Pfam" id="PF25967"/>
    </source>
</evidence>
<dbReference type="InterPro" id="IPR058626">
    <property type="entry name" value="MdtA-like_b-barrel"/>
</dbReference>
<dbReference type="SUPFAM" id="SSF111369">
    <property type="entry name" value="HlyD-like secretion proteins"/>
    <property type="match status" value="1"/>
</dbReference>
<feature type="domain" description="Multidrug resistance protein MdtA-like alpha-helical hairpin" evidence="5">
    <location>
        <begin position="105"/>
        <end position="173"/>
    </location>
</feature>
<gene>
    <name evidence="9" type="ordered locus">Nhal_1755</name>
</gene>
<dbReference type="Gene3D" id="2.40.420.20">
    <property type="match status" value="1"/>
</dbReference>
<evidence type="ECO:0000256" key="4">
    <source>
        <dbReference type="SAM" id="SignalP"/>
    </source>
</evidence>
<dbReference type="eggNOG" id="COG0845">
    <property type="taxonomic scope" value="Bacteria"/>
</dbReference>
<dbReference type="Pfam" id="PF25876">
    <property type="entry name" value="HH_MFP_RND"/>
    <property type="match status" value="1"/>
</dbReference>
<sequence>MPLPWLRAFVRLSLLAGALLLGACGEEEQAQQVAPPPAVMVASVEQQDVTPSVTFNGRIEAVDTVDLRARVEGFIEQRRFKEGDDVKAGELLFMLEKAPYEAEIKKIQGQITAAKGTLRLAQIEVDRREKLVKRKLVAQAELDQAEAKHVQALGELQRLRAILERAKLDLGYTDITAPIDGKISRSPFSVGDFVTPSSDPLATIVSQDPMYVSFPVSARQLLEVRRTAETRGRNPRAVAVKVRLPDGSTYGETGTINFVDVQADPTTDTVTVRATIPNPQQILVAAQLVGVIVEQERPEQALVIPQAAIAVDQAGPYVLVVNKESKAEQRRIRTGSPQGSGITVTEGLRKGEQVIVEGLQKVRPGQVVAASEAKP</sequence>
<keyword evidence="10" id="KW-1185">Reference proteome</keyword>
<feature type="domain" description="Multidrug resistance protein MdtA-like C-terminal permuted SH3" evidence="8">
    <location>
        <begin position="300"/>
        <end position="361"/>
    </location>
</feature>
<dbReference type="STRING" id="472759.Nhal_1755"/>
<organism evidence="9 10">
    <name type="scientific">Nitrosococcus halophilus (strain Nc4)</name>
    <dbReference type="NCBI Taxonomy" id="472759"/>
    <lineage>
        <taxon>Bacteria</taxon>
        <taxon>Pseudomonadati</taxon>
        <taxon>Pseudomonadota</taxon>
        <taxon>Gammaproteobacteria</taxon>
        <taxon>Chromatiales</taxon>
        <taxon>Chromatiaceae</taxon>
        <taxon>Nitrosococcus</taxon>
    </lineage>
</organism>
<feature type="domain" description="Multidrug resistance protein MdtA-like barrel-sandwich hybrid" evidence="6">
    <location>
        <begin position="64"/>
        <end position="197"/>
    </location>
</feature>
<dbReference type="GO" id="GO:0046677">
    <property type="term" value="P:response to antibiotic"/>
    <property type="evidence" value="ECO:0007669"/>
    <property type="project" value="TreeGrafter"/>
</dbReference>
<reference evidence="10" key="1">
    <citation type="submission" date="2010-04" db="EMBL/GenBank/DDBJ databases">
        <title>Complete genome sequence of Nitrosococcus halophilus Nc4, a salt-adapted, aerobic obligate ammonia-oxidizing sulfur purple bacterium.</title>
        <authorList>
            <consortium name="US DOE Joint Genome Institute"/>
            <person name="Campbell M.A."/>
            <person name="Malfatti S.A."/>
            <person name="Chain P.S.G."/>
            <person name="Heidelberg J.F."/>
            <person name="Ward B.B."/>
            <person name="Klotz M.G."/>
        </authorList>
    </citation>
    <scope>NUCLEOTIDE SEQUENCE [LARGE SCALE GENOMIC DNA]</scope>
    <source>
        <strain evidence="10">Nc4</strain>
    </source>
</reference>
<comment type="similarity">
    <text evidence="2">Belongs to the membrane fusion protein (MFP) (TC 8.A.1) family.</text>
</comment>
<dbReference type="InterPro" id="IPR058625">
    <property type="entry name" value="MdtA-like_BSH"/>
</dbReference>
<dbReference type="HOGENOM" id="CLU_018816_2_1_6"/>
<evidence type="ECO:0000256" key="3">
    <source>
        <dbReference type="SAM" id="Coils"/>
    </source>
</evidence>